<name>A0A6G1IPZ1_9PLEO</name>
<evidence type="ECO:0008006" key="3">
    <source>
        <dbReference type="Google" id="ProtNLM"/>
    </source>
</evidence>
<dbReference type="Gene3D" id="3.40.50.300">
    <property type="entry name" value="P-loop containing nucleotide triphosphate hydrolases"/>
    <property type="match status" value="1"/>
</dbReference>
<sequence length="56" mass="6270">VSLLTLLNVLDSLALSKGRLLIITTNYIKRLDLALICSSRIDIKVKLYLANKDIIN</sequence>
<dbReference type="SUPFAM" id="SSF52540">
    <property type="entry name" value="P-loop containing nucleoside triphosphate hydrolases"/>
    <property type="match status" value="1"/>
</dbReference>
<organism evidence="1 2">
    <name type="scientific">Lentithecium fluviatile CBS 122367</name>
    <dbReference type="NCBI Taxonomy" id="1168545"/>
    <lineage>
        <taxon>Eukaryota</taxon>
        <taxon>Fungi</taxon>
        <taxon>Dikarya</taxon>
        <taxon>Ascomycota</taxon>
        <taxon>Pezizomycotina</taxon>
        <taxon>Dothideomycetes</taxon>
        <taxon>Pleosporomycetidae</taxon>
        <taxon>Pleosporales</taxon>
        <taxon>Massarineae</taxon>
        <taxon>Lentitheciaceae</taxon>
        <taxon>Lentithecium</taxon>
    </lineage>
</organism>
<dbReference type="AlphaFoldDB" id="A0A6G1IPZ1"/>
<accession>A0A6G1IPZ1</accession>
<reference evidence="1" key="1">
    <citation type="journal article" date="2020" name="Stud. Mycol.">
        <title>101 Dothideomycetes genomes: a test case for predicting lifestyles and emergence of pathogens.</title>
        <authorList>
            <person name="Haridas S."/>
            <person name="Albert R."/>
            <person name="Binder M."/>
            <person name="Bloem J."/>
            <person name="Labutti K."/>
            <person name="Salamov A."/>
            <person name="Andreopoulos B."/>
            <person name="Baker S."/>
            <person name="Barry K."/>
            <person name="Bills G."/>
            <person name="Bluhm B."/>
            <person name="Cannon C."/>
            <person name="Castanera R."/>
            <person name="Culley D."/>
            <person name="Daum C."/>
            <person name="Ezra D."/>
            <person name="Gonzalez J."/>
            <person name="Henrissat B."/>
            <person name="Kuo A."/>
            <person name="Liang C."/>
            <person name="Lipzen A."/>
            <person name="Lutzoni F."/>
            <person name="Magnuson J."/>
            <person name="Mondo S."/>
            <person name="Nolan M."/>
            <person name="Ohm R."/>
            <person name="Pangilinan J."/>
            <person name="Park H.-J."/>
            <person name="Ramirez L."/>
            <person name="Alfaro M."/>
            <person name="Sun H."/>
            <person name="Tritt A."/>
            <person name="Yoshinaga Y."/>
            <person name="Zwiers L.-H."/>
            <person name="Turgeon B."/>
            <person name="Goodwin S."/>
            <person name="Spatafora J."/>
            <person name="Crous P."/>
            <person name="Grigoriev I."/>
        </authorList>
    </citation>
    <scope>NUCLEOTIDE SEQUENCE</scope>
    <source>
        <strain evidence="1">CBS 122367</strain>
    </source>
</reference>
<evidence type="ECO:0000313" key="2">
    <source>
        <dbReference type="Proteomes" id="UP000799291"/>
    </source>
</evidence>
<gene>
    <name evidence="1" type="ORF">K458DRAFT_312483</name>
</gene>
<dbReference type="Proteomes" id="UP000799291">
    <property type="component" value="Unassembled WGS sequence"/>
</dbReference>
<proteinExistence type="predicted"/>
<feature type="non-terminal residue" evidence="1">
    <location>
        <position position="1"/>
    </location>
</feature>
<dbReference type="InterPro" id="IPR027417">
    <property type="entry name" value="P-loop_NTPase"/>
</dbReference>
<dbReference type="EMBL" id="MU005598">
    <property type="protein sequence ID" value="KAF2680215.1"/>
    <property type="molecule type" value="Genomic_DNA"/>
</dbReference>
<evidence type="ECO:0000313" key="1">
    <source>
        <dbReference type="EMBL" id="KAF2680215.1"/>
    </source>
</evidence>
<protein>
    <recommendedName>
        <fullName evidence="3">ATPase AAA-type core domain-containing protein</fullName>
    </recommendedName>
</protein>
<keyword evidence="2" id="KW-1185">Reference proteome</keyword>
<dbReference type="OrthoDB" id="10251412at2759"/>